<organism evidence="1 2">
    <name type="scientific">Pelagicoccus enzymogenes</name>
    <dbReference type="NCBI Taxonomy" id="2773457"/>
    <lineage>
        <taxon>Bacteria</taxon>
        <taxon>Pseudomonadati</taxon>
        <taxon>Verrucomicrobiota</taxon>
        <taxon>Opitutia</taxon>
        <taxon>Puniceicoccales</taxon>
        <taxon>Pelagicoccaceae</taxon>
        <taxon>Pelagicoccus</taxon>
    </lineage>
</organism>
<dbReference type="InterPro" id="IPR012341">
    <property type="entry name" value="6hp_glycosidase-like_sf"/>
</dbReference>
<dbReference type="SUPFAM" id="SSF48208">
    <property type="entry name" value="Six-hairpin glycosidases"/>
    <property type="match status" value="1"/>
</dbReference>
<protein>
    <submittedName>
        <fullName evidence="1">DUF4450 domain-containing protein</fullName>
    </submittedName>
</protein>
<keyword evidence="2" id="KW-1185">Reference proteome</keyword>
<dbReference type="InterPro" id="IPR008928">
    <property type="entry name" value="6-hairpin_glycosidase_sf"/>
</dbReference>
<dbReference type="Pfam" id="PF14614">
    <property type="entry name" value="DUF4450"/>
    <property type="match status" value="1"/>
</dbReference>
<dbReference type="GO" id="GO:0005975">
    <property type="term" value="P:carbohydrate metabolic process"/>
    <property type="evidence" value="ECO:0007669"/>
    <property type="project" value="InterPro"/>
</dbReference>
<proteinExistence type="predicted"/>
<evidence type="ECO:0000313" key="2">
    <source>
        <dbReference type="Proteomes" id="UP000622317"/>
    </source>
</evidence>
<dbReference type="AlphaFoldDB" id="A0A927F6I7"/>
<name>A0A927F6I7_9BACT</name>
<gene>
    <name evidence="1" type="ORF">IEN85_06500</name>
</gene>
<dbReference type="Proteomes" id="UP000622317">
    <property type="component" value="Unassembled WGS sequence"/>
</dbReference>
<accession>A0A927F6I7</accession>
<sequence>MLLALTLLAAASPFRSTTPESLGQQLRYEPDNGAFVAIHDHERFNRPLYGGNTAFRVDGGDIPEFVLYLPGRGGNVRFALQRGETTKWIHEAESVEPRYIPGSLAYLIEDPLLEGATLQLTALGRYHTESFLVEIECPNAPADLRILAVYGGLNGQRGQRDGDIGTEDVPISEWFQLKPEFCRDNVFTYSTLGQSYLLTAPKGRIQAFLSKDAQLQAVDAACWQDLQLLAQQASDSNAVRTDRPLLVSTNQLNGKPLYFSWEKLPNETDSQASFSPKQLPQRYAESQTIRQQRATQLEVHTPDPYFDAAVAALCIGADATWDEPQQAVMHGAIAWRRKLLGWRGPYAMDALGWHERSRAHLEYWSTRQDTSPIPDVIPGPDEDGNLARSEAALHSNGTLSRSHYDMNLVYFDAVFRHLRWTGDIEFGKKLWPVIERHLAWERRLFRREYEIDGEKLPLYEAYAAIWASDEMSYNGGGVAYTSAYNAFHNREAARLAALIGEDPQPFLDEAQAIEKAMRKLLWVENGDASYFAEYKDWLGLQRQHKAAGVWSIYHTIDSQIADPEEAYQMTRYVDQSIPHRLLSYPQLADSNPIWVFSSSHWFPYDWSVNNVVMGENIHTALAYWQAGRSEEAWSLTKGSLIASMFAGICPGNVGSMNFLDAYRGESQRDFADGSGVTSRAIVEGLFGVQPNLLEQNLTLRPGFPQDWESAQLKHSSIALNYQKTGDEVSLTVESQFPAETQLILQLPLHAIPGSIRLDGTKPSKLATLNQNGHGYHQAIFTPSQQNYTLSYTLPAKAAFTPPDFQYTPSVTVDAIDWSKTVPARLTAPVDLSGAFNAKVTEIFQQEYRSPRSPFVSLAIPKQGIGGWAGAYKRQYEVDDRGVRQTAADNEGKLNLPNQIPLTTPTEPESNNIAFVSLWDNYPNSITVPVKGDARRAYLLLAGSTNWMQSHIDNGVVVFHYTDGSFTELALHNPTTWWPIDQDYFVNDFQFQHPGPYPLRLDLATGTFRNYDPLSSADQAYAIEGGSATVLTHTLDPQKKLSHLELKALSTEVVIGLMALTLEK</sequence>
<dbReference type="RefSeq" id="WP_191616276.1">
    <property type="nucleotide sequence ID" value="NZ_JACYFG010000007.1"/>
</dbReference>
<dbReference type="EMBL" id="JACYFG010000007">
    <property type="protein sequence ID" value="MBD5779137.1"/>
    <property type="molecule type" value="Genomic_DNA"/>
</dbReference>
<comment type="caution">
    <text evidence="1">The sequence shown here is derived from an EMBL/GenBank/DDBJ whole genome shotgun (WGS) entry which is preliminary data.</text>
</comment>
<reference evidence="1" key="1">
    <citation type="submission" date="2020-09" db="EMBL/GenBank/DDBJ databases">
        <title>Pelagicoccus enzymogenes sp. nov. with an EPS production, isolated from marine sediment.</title>
        <authorList>
            <person name="Feng X."/>
        </authorList>
    </citation>
    <scope>NUCLEOTIDE SEQUENCE</scope>
    <source>
        <strain evidence="1">NFK12</strain>
    </source>
</reference>
<dbReference type="InterPro" id="IPR028028">
    <property type="entry name" value="DUF4450"/>
</dbReference>
<dbReference type="Gene3D" id="1.50.10.10">
    <property type="match status" value="1"/>
</dbReference>
<evidence type="ECO:0000313" key="1">
    <source>
        <dbReference type="EMBL" id="MBD5779137.1"/>
    </source>
</evidence>